<organism evidence="13 14">
    <name type="scientific">Esox lucius</name>
    <name type="common">Northern pike</name>
    <dbReference type="NCBI Taxonomy" id="8010"/>
    <lineage>
        <taxon>Eukaryota</taxon>
        <taxon>Metazoa</taxon>
        <taxon>Chordata</taxon>
        <taxon>Craniata</taxon>
        <taxon>Vertebrata</taxon>
        <taxon>Euteleostomi</taxon>
        <taxon>Actinopterygii</taxon>
        <taxon>Neopterygii</taxon>
        <taxon>Teleostei</taxon>
        <taxon>Protacanthopterygii</taxon>
        <taxon>Esociformes</taxon>
        <taxon>Esocidae</taxon>
        <taxon>Esox</taxon>
    </lineage>
</organism>
<protein>
    <recommendedName>
        <fullName evidence="12">Platelet-derived growth factor (PDGF) family profile domain-containing protein</fullName>
    </recommendedName>
</protein>
<dbReference type="SUPFAM" id="SSF57593">
    <property type="entry name" value="Heparin-binding domain from vascular endothelial growth factor"/>
    <property type="match status" value="1"/>
</dbReference>
<dbReference type="GO" id="GO:0008201">
    <property type="term" value="F:heparin binding"/>
    <property type="evidence" value="ECO:0007669"/>
    <property type="project" value="InterPro"/>
</dbReference>
<dbReference type="PROSITE" id="PS50278">
    <property type="entry name" value="PDGF_2"/>
    <property type="match status" value="1"/>
</dbReference>
<keyword evidence="7" id="KW-0325">Glycoprotein</keyword>
<evidence type="ECO:0000256" key="6">
    <source>
        <dbReference type="ARBA" id="ARBA00023157"/>
    </source>
</evidence>
<dbReference type="GO" id="GO:0008083">
    <property type="term" value="F:growth factor activity"/>
    <property type="evidence" value="ECO:0007669"/>
    <property type="project" value="UniProtKB-KW"/>
</dbReference>
<dbReference type="InterPro" id="IPR029034">
    <property type="entry name" value="Cystine-knot_cytokine"/>
</dbReference>
<dbReference type="InterPro" id="IPR027928">
    <property type="entry name" value="VEGF_C"/>
</dbReference>
<keyword evidence="14" id="KW-1185">Reference proteome</keyword>
<dbReference type="GO" id="GO:0050930">
    <property type="term" value="P:induction of positive chemotaxis"/>
    <property type="evidence" value="ECO:0007669"/>
    <property type="project" value="TreeGrafter"/>
</dbReference>
<dbReference type="InterPro" id="IPR000072">
    <property type="entry name" value="PDGF/VEGF_dom"/>
</dbReference>
<sequence length="281" mass="32014">MNFVDSFVTLFLLTLLYLSAVKSAHIPKEGGSAHEGVISFMEVYNKSICRPRELLVDIIKEYPAEVEHLYIPSCVVLMRCAGCCNDESQECMPTSTHNITMEIKRYNPKKIQSNIFMSFTEHSACDCSLKKEAKEQRQNQCLPCCDGCSERRRRLFIQDPLTCQCSCRHSDADCRTRHLELNERTCKCVCVCVCVCVLLLCVSVCGCGYVGGRRGFVTSLLASLLYAYQNARWCRHFMTTSLHKILTKVFALSIKTTRSCVSYYHTSLYLMSVFLLFVPKM</sequence>
<keyword evidence="10" id="KW-1133">Transmembrane helix</keyword>
<evidence type="ECO:0000256" key="7">
    <source>
        <dbReference type="ARBA" id="ARBA00023180"/>
    </source>
</evidence>
<dbReference type="CDD" id="cd00135">
    <property type="entry name" value="PDGF"/>
    <property type="match status" value="1"/>
</dbReference>
<dbReference type="GO" id="GO:0060754">
    <property type="term" value="P:positive regulation of mast cell chemotaxis"/>
    <property type="evidence" value="ECO:0007669"/>
    <property type="project" value="TreeGrafter"/>
</dbReference>
<dbReference type="GO" id="GO:0045766">
    <property type="term" value="P:positive regulation of angiogenesis"/>
    <property type="evidence" value="ECO:0007669"/>
    <property type="project" value="TreeGrafter"/>
</dbReference>
<dbReference type="GO" id="GO:0038084">
    <property type="term" value="P:vascular endothelial growth factor signaling pathway"/>
    <property type="evidence" value="ECO:0007669"/>
    <property type="project" value="TreeGrafter"/>
</dbReference>
<dbReference type="GO" id="GO:0002040">
    <property type="term" value="P:sprouting angiogenesis"/>
    <property type="evidence" value="ECO:0007669"/>
    <property type="project" value="TreeGrafter"/>
</dbReference>
<dbReference type="GO" id="GO:0005615">
    <property type="term" value="C:extracellular space"/>
    <property type="evidence" value="ECO:0007669"/>
    <property type="project" value="TreeGrafter"/>
</dbReference>
<evidence type="ECO:0000256" key="5">
    <source>
        <dbReference type="ARBA" id="ARBA00023030"/>
    </source>
</evidence>
<keyword evidence="4" id="KW-0221">Differentiation</keyword>
<evidence type="ECO:0000256" key="3">
    <source>
        <dbReference type="ARBA" id="ARBA00022657"/>
    </source>
</evidence>
<dbReference type="InterPro" id="IPR023581">
    <property type="entry name" value="PD_growth_factor_CS"/>
</dbReference>
<dbReference type="GO" id="GO:0005172">
    <property type="term" value="F:vascular endothelial growth factor receptor binding"/>
    <property type="evidence" value="ECO:0007669"/>
    <property type="project" value="TreeGrafter"/>
</dbReference>
<dbReference type="SMART" id="SM00141">
    <property type="entry name" value="PDGF"/>
    <property type="match status" value="1"/>
</dbReference>
<dbReference type="Proteomes" id="UP000265140">
    <property type="component" value="Chromosome 18"/>
</dbReference>
<dbReference type="SUPFAM" id="SSF57501">
    <property type="entry name" value="Cystine-knot cytokines"/>
    <property type="match status" value="1"/>
</dbReference>
<dbReference type="Pfam" id="PF14554">
    <property type="entry name" value="VEGF_C"/>
    <property type="match status" value="1"/>
</dbReference>
<dbReference type="GO" id="GO:0001666">
    <property type="term" value="P:response to hypoxia"/>
    <property type="evidence" value="ECO:0007669"/>
    <property type="project" value="TreeGrafter"/>
</dbReference>
<evidence type="ECO:0000256" key="9">
    <source>
        <dbReference type="RuleBase" id="RU003818"/>
    </source>
</evidence>
<keyword evidence="6" id="KW-1015">Disulfide bond</keyword>
<name>A0AAY5KNI7_ESOLU</name>
<keyword evidence="11" id="KW-0732">Signal</keyword>
<reference evidence="13 14" key="1">
    <citation type="submission" date="2020-02" db="EMBL/GenBank/DDBJ databases">
        <title>Esox lucius (northern pike) genome, fEsoLuc1, primary haplotype.</title>
        <authorList>
            <person name="Myers G."/>
            <person name="Karagic N."/>
            <person name="Meyer A."/>
            <person name="Pippel M."/>
            <person name="Reichard M."/>
            <person name="Winkler S."/>
            <person name="Tracey A."/>
            <person name="Sims Y."/>
            <person name="Howe K."/>
            <person name="Rhie A."/>
            <person name="Formenti G."/>
            <person name="Durbin R."/>
            <person name="Fedrigo O."/>
            <person name="Jarvis E.D."/>
        </authorList>
    </citation>
    <scope>NUCLEOTIDE SEQUENCE [LARGE SCALE GENOMIC DNA]</scope>
</reference>
<feature type="domain" description="Platelet-derived growth factor (PDGF) family profile" evidence="12">
    <location>
        <begin position="36"/>
        <end position="132"/>
    </location>
</feature>
<feature type="chain" id="PRO_5044240194" description="Platelet-derived growth factor (PDGF) family profile domain-containing protein" evidence="11">
    <location>
        <begin position="24"/>
        <end position="281"/>
    </location>
</feature>
<proteinExistence type="inferred from homology"/>
<dbReference type="PANTHER" id="PTHR12025">
    <property type="entry name" value="VASCULAR ENDOTHELIAL GROWTH FACTOR"/>
    <property type="match status" value="1"/>
</dbReference>
<dbReference type="GO" id="GO:0048010">
    <property type="term" value="P:vascular endothelial growth factor receptor signaling pathway"/>
    <property type="evidence" value="ECO:0007669"/>
    <property type="project" value="TreeGrafter"/>
</dbReference>
<keyword evidence="10" id="KW-0812">Transmembrane</keyword>
<dbReference type="GO" id="GO:0001938">
    <property type="term" value="P:positive regulation of endothelial cell proliferation"/>
    <property type="evidence" value="ECO:0007669"/>
    <property type="project" value="TreeGrafter"/>
</dbReference>
<feature type="signal peptide" evidence="11">
    <location>
        <begin position="1"/>
        <end position="23"/>
    </location>
</feature>
<evidence type="ECO:0000313" key="13">
    <source>
        <dbReference type="Ensembl" id="ENSELUP00000090291.1"/>
    </source>
</evidence>
<dbReference type="AlphaFoldDB" id="A0AAY5KNI7"/>
<comment type="similarity">
    <text evidence="1 9">Belongs to the PDGF/VEGF growth factor family.</text>
</comment>
<keyword evidence="3" id="KW-0037">Angiogenesis</keyword>
<dbReference type="GO" id="GO:0051781">
    <property type="term" value="P:positive regulation of cell division"/>
    <property type="evidence" value="ECO:0007669"/>
    <property type="project" value="UniProtKB-KW"/>
</dbReference>
<accession>A0AAY5KNI7</accession>
<evidence type="ECO:0000256" key="4">
    <source>
        <dbReference type="ARBA" id="ARBA00022782"/>
    </source>
</evidence>
<dbReference type="GO" id="GO:0030154">
    <property type="term" value="P:cell differentiation"/>
    <property type="evidence" value="ECO:0007669"/>
    <property type="project" value="UniProtKB-KW"/>
</dbReference>
<dbReference type="FunFam" id="2.10.160.10:FF:000001">
    <property type="entry name" value="Vascular endothelial growth factor A"/>
    <property type="match status" value="1"/>
</dbReference>
<keyword evidence="10" id="KW-0472">Membrane</keyword>
<feature type="transmembrane region" description="Helical" evidence="10">
    <location>
        <begin position="261"/>
        <end position="278"/>
    </location>
</feature>
<dbReference type="InterPro" id="IPR050507">
    <property type="entry name" value="PDGF/VEGF_growth_factor"/>
</dbReference>
<dbReference type="Gene3D" id="2.10.160.10">
    <property type="entry name" value="Vascular endothelial growth factor, heparin-binding domain"/>
    <property type="match status" value="1"/>
</dbReference>
<dbReference type="Ensembl" id="ENSELUT00000091854.1">
    <property type="protein sequence ID" value="ENSELUP00000090291.1"/>
    <property type="gene ID" value="ENSELUG00000005205.3"/>
</dbReference>
<dbReference type="PANTHER" id="PTHR12025:SF16">
    <property type="entry name" value="VASCULAR ENDOTHELIAL GROWTH FACTOR A ISOFORM 1 PRECURSOR"/>
    <property type="match status" value="1"/>
</dbReference>
<dbReference type="GO" id="GO:0042056">
    <property type="term" value="F:chemoattractant activity"/>
    <property type="evidence" value="ECO:0007669"/>
    <property type="project" value="TreeGrafter"/>
</dbReference>
<dbReference type="Pfam" id="PF00341">
    <property type="entry name" value="PDGF"/>
    <property type="match status" value="1"/>
</dbReference>
<evidence type="ECO:0000256" key="11">
    <source>
        <dbReference type="SAM" id="SignalP"/>
    </source>
</evidence>
<evidence type="ECO:0000256" key="8">
    <source>
        <dbReference type="ARBA" id="ARBA00023246"/>
    </source>
</evidence>
<evidence type="ECO:0000259" key="12">
    <source>
        <dbReference type="PROSITE" id="PS50278"/>
    </source>
</evidence>
<keyword evidence="8" id="KW-0497">Mitogen</keyword>
<dbReference type="InterPro" id="IPR036841">
    <property type="entry name" value="VEGF_C_sf"/>
</dbReference>
<reference evidence="13" key="3">
    <citation type="submission" date="2025-09" db="UniProtKB">
        <authorList>
            <consortium name="Ensembl"/>
        </authorList>
    </citation>
    <scope>IDENTIFICATION</scope>
</reference>
<evidence type="ECO:0000256" key="2">
    <source>
        <dbReference type="ARBA" id="ARBA00022473"/>
    </source>
</evidence>
<dbReference type="GeneTree" id="ENSGT00940000157284"/>
<dbReference type="PROSITE" id="PS00249">
    <property type="entry name" value="PDGF_1"/>
    <property type="match status" value="1"/>
</dbReference>
<dbReference type="Gene3D" id="2.10.90.10">
    <property type="entry name" value="Cystine-knot cytokines"/>
    <property type="match status" value="1"/>
</dbReference>
<evidence type="ECO:0000256" key="10">
    <source>
        <dbReference type="SAM" id="Phobius"/>
    </source>
</evidence>
<evidence type="ECO:0000313" key="14">
    <source>
        <dbReference type="Proteomes" id="UP000265140"/>
    </source>
</evidence>
<evidence type="ECO:0000256" key="1">
    <source>
        <dbReference type="ARBA" id="ARBA00006686"/>
    </source>
</evidence>
<dbReference type="GO" id="GO:0016020">
    <property type="term" value="C:membrane"/>
    <property type="evidence" value="ECO:0007669"/>
    <property type="project" value="InterPro"/>
</dbReference>
<reference evidence="13" key="2">
    <citation type="submission" date="2025-08" db="UniProtKB">
        <authorList>
            <consortium name="Ensembl"/>
        </authorList>
    </citation>
    <scope>IDENTIFICATION</scope>
</reference>
<keyword evidence="5 9" id="KW-0339">Growth factor</keyword>
<keyword evidence="2" id="KW-0217">Developmental protein</keyword>